<dbReference type="EMBL" id="UYRU01095453">
    <property type="protein sequence ID" value="VDN39415.1"/>
    <property type="molecule type" value="Genomic_DNA"/>
</dbReference>
<evidence type="ECO:0000313" key="2">
    <source>
        <dbReference type="EMBL" id="VDN39415.1"/>
    </source>
</evidence>
<feature type="compositionally biased region" description="Basic and acidic residues" evidence="1">
    <location>
        <begin position="167"/>
        <end position="176"/>
    </location>
</feature>
<feature type="region of interest" description="Disordered" evidence="1">
    <location>
        <begin position="92"/>
        <end position="138"/>
    </location>
</feature>
<feature type="compositionally biased region" description="Polar residues" evidence="1">
    <location>
        <begin position="92"/>
        <end position="110"/>
    </location>
</feature>
<name>A0A3P7NAD6_DIBLA</name>
<dbReference type="Proteomes" id="UP000281553">
    <property type="component" value="Unassembled WGS sequence"/>
</dbReference>
<reference evidence="2 3" key="1">
    <citation type="submission" date="2018-11" db="EMBL/GenBank/DDBJ databases">
        <authorList>
            <consortium name="Pathogen Informatics"/>
        </authorList>
    </citation>
    <scope>NUCLEOTIDE SEQUENCE [LARGE SCALE GENOMIC DNA]</scope>
</reference>
<accession>A0A3P7NAD6</accession>
<organism evidence="2 3">
    <name type="scientific">Dibothriocephalus latus</name>
    <name type="common">Fish tapeworm</name>
    <name type="synonym">Diphyllobothrium latum</name>
    <dbReference type="NCBI Taxonomy" id="60516"/>
    <lineage>
        <taxon>Eukaryota</taxon>
        <taxon>Metazoa</taxon>
        <taxon>Spiralia</taxon>
        <taxon>Lophotrochozoa</taxon>
        <taxon>Platyhelminthes</taxon>
        <taxon>Cestoda</taxon>
        <taxon>Eucestoda</taxon>
        <taxon>Diphyllobothriidea</taxon>
        <taxon>Diphyllobothriidae</taxon>
        <taxon>Dibothriocephalus</taxon>
    </lineage>
</organism>
<proteinExistence type="predicted"/>
<protein>
    <submittedName>
        <fullName evidence="2">Uncharacterized protein</fullName>
    </submittedName>
</protein>
<sequence length="231" mass="25305">MTTTNIIGVSSVIPVTHDNGVSSDLPCGLKNAAETSEFLVDIDKNGTESSVSPSSCKHNSKISEIGRRSEGHRRFNRVELCGCWRKRSHYSPQVQRPQCTNESNSLSSKDGTSDRTSSEINAETVDNASTPTNLKAPFEGTAKEKGAFFTWSPFSRLRFFKKKKKSSKDNDKSSKPDDEDEPDTDYVVLSSAKSGQSLPEDDITRPGETPGSVWPILSFDVFTGKCDVSIV</sequence>
<dbReference type="AlphaFoldDB" id="A0A3P7NAD6"/>
<evidence type="ECO:0000256" key="1">
    <source>
        <dbReference type="SAM" id="MobiDB-lite"/>
    </source>
</evidence>
<gene>
    <name evidence="2" type="ORF">DILT_LOCUS17864</name>
</gene>
<keyword evidence="3" id="KW-1185">Reference proteome</keyword>
<feature type="compositionally biased region" description="Polar residues" evidence="1">
    <location>
        <begin position="47"/>
        <end position="57"/>
    </location>
</feature>
<evidence type="ECO:0000313" key="3">
    <source>
        <dbReference type="Proteomes" id="UP000281553"/>
    </source>
</evidence>
<feature type="compositionally biased region" description="Polar residues" evidence="1">
    <location>
        <begin position="118"/>
        <end position="133"/>
    </location>
</feature>
<feature type="region of interest" description="Disordered" evidence="1">
    <location>
        <begin position="45"/>
        <end position="68"/>
    </location>
</feature>
<feature type="region of interest" description="Disordered" evidence="1">
    <location>
        <begin position="165"/>
        <end position="211"/>
    </location>
</feature>